<dbReference type="CDD" id="cd17657">
    <property type="entry name" value="CDC14_N"/>
    <property type="match status" value="1"/>
</dbReference>
<dbReference type="EMBL" id="AE017341">
    <property type="protein sequence ID" value="AAW41052.1"/>
    <property type="molecule type" value="Genomic_DNA"/>
</dbReference>
<name>Q5KNZ4_CRYD1</name>
<feature type="compositionally biased region" description="Polar residues" evidence="14">
    <location>
        <begin position="487"/>
        <end position="496"/>
    </location>
</feature>
<dbReference type="InterPro" id="IPR000387">
    <property type="entry name" value="Tyr_Pase_dom"/>
</dbReference>
<dbReference type="InterPro" id="IPR029260">
    <property type="entry name" value="DSPn"/>
</dbReference>
<evidence type="ECO:0000256" key="1">
    <source>
        <dbReference type="ARBA" id="ARBA00004123"/>
    </source>
</evidence>
<dbReference type="GO" id="GO:0051321">
    <property type="term" value="P:meiotic cell cycle"/>
    <property type="evidence" value="ECO:0007669"/>
    <property type="project" value="UniProtKB-KW"/>
</dbReference>
<evidence type="ECO:0000256" key="3">
    <source>
        <dbReference type="ARBA" id="ARBA00007315"/>
    </source>
</evidence>
<proteinExistence type="inferred from homology"/>
<protein>
    <recommendedName>
        <fullName evidence="4">protein-tyrosine-phosphatase</fullName>
        <ecNumber evidence="4">3.1.3.48</ecNumber>
    </recommendedName>
</protein>
<evidence type="ECO:0000256" key="5">
    <source>
        <dbReference type="ARBA" id="ARBA00022490"/>
    </source>
</evidence>
<keyword evidence="10" id="KW-0904">Protein phosphatase</keyword>
<keyword evidence="8" id="KW-0498">Mitosis</keyword>
<keyword evidence="18" id="KW-1185">Reference proteome</keyword>
<evidence type="ECO:0000256" key="9">
    <source>
        <dbReference type="ARBA" id="ARBA00022801"/>
    </source>
</evidence>
<evidence type="ECO:0000313" key="18">
    <source>
        <dbReference type="Proteomes" id="UP000002149"/>
    </source>
</evidence>
<feature type="domain" description="Tyrosine-protein phosphatase" evidence="15">
    <location>
        <begin position="212"/>
        <end position="367"/>
    </location>
</feature>
<feature type="compositionally biased region" description="Low complexity" evidence="14">
    <location>
        <begin position="462"/>
        <end position="479"/>
    </location>
</feature>
<evidence type="ECO:0000256" key="13">
    <source>
        <dbReference type="ARBA" id="ARBA00023306"/>
    </source>
</evidence>
<comment type="subcellular location">
    <subcellularLocation>
        <location evidence="2">Cytoplasm</location>
    </subcellularLocation>
    <subcellularLocation>
        <location evidence="1">Nucleus</location>
    </subcellularLocation>
</comment>
<dbReference type="GO" id="GO:0072686">
    <property type="term" value="C:mitotic spindle"/>
    <property type="evidence" value="ECO:0000318"/>
    <property type="project" value="GO_Central"/>
</dbReference>
<keyword evidence="7" id="KW-0132">Cell division</keyword>
<dbReference type="GeneID" id="3253217"/>
<dbReference type="InterPro" id="IPR029021">
    <property type="entry name" value="Prot-tyrosine_phosphatase-like"/>
</dbReference>
<dbReference type="PaxDb" id="214684-Q5KNZ4"/>
<dbReference type="GO" id="GO:0032954">
    <property type="term" value="P:regulation of cytokinetic process"/>
    <property type="evidence" value="ECO:0007669"/>
    <property type="project" value="UniProtKB-ARBA"/>
</dbReference>
<dbReference type="AlphaFoldDB" id="Q5KNZ4"/>
<evidence type="ECO:0000256" key="10">
    <source>
        <dbReference type="ARBA" id="ARBA00022912"/>
    </source>
</evidence>
<dbReference type="GO" id="GO:0004722">
    <property type="term" value="F:protein serine/threonine phosphatase activity"/>
    <property type="evidence" value="ECO:0000318"/>
    <property type="project" value="GO_Central"/>
</dbReference>
<dbReference type="eggNOG" id="KOG1720">
    <property type="taxonomic scope" value="Eukaryota"/>
</dbReference>
<dbReference type="GO" id="GO:0000278">
    <property type="term" value="P:mitotic cell cycle"/>
    <property type="evidence" value="ECO:0007669"/>
    <property type="project" value="UniProtKB-ARBA"/>
</dbReference>
<dbReference type="GO" id="GO:0007096">
    <property type="term" value="P:regulation of exit from mitosis"/>
    <property type="evidence" value="ECO:0000318"/>
    <property type="project" value="GO_Central"/>
</dbReference>
<feature type="region of interest" description="Disordered" evidence="14">
    <location>
        <begin position="595"/>
        <end position="632"/>
    </location>
</feature>
<dbReference type="GO" id="GO:0033554">
    <property type="term" value="P:cellular response to stress"/>
    <property type="evidence" value="ECO:0007669"/>
    <property type="project" value="UniProtKB-ARBA"/>
</dbReference>
<dbReference type="InterPro" id="IPR016130">
    <property type="entry name" value="Tyr_Pase_AS"/>
</dbReference>
<dbReference type="VEuPathDB" id="FungiDB:CNA04770"/>
<organism evidence="17 18">
    <name type="scientific">Cryptococcus deneoformans (strain JEC21 / ATCC MYA-565)</name>
    <name type="common">Cryptococcus neoformans var. neoformans serotype D</name>
    <dbReference type="NCBI Taxonomy" id="214684"/>
    <lineage>
        <taxon>Eukaryota</taxon>
        <taxon>Fungi</taxon>
        <taxon>Dikarya</taxon>
        <taxon>Basidiomycota</taxon>
        <taxon>Agaricomycotina</taxon>
        <taxon>Tremellomycetes</taxon>
        <taxon>Tremellales</taxon>
        <taxon>Cryptococcaceae</taxon>
        <taxon>Cryptococcus</taxon>
        <taxon>Cryptococcus neoformans species complex</taxon>
    </lineage>
</organism>
<reference evidence="17 18" key="1">
    <citation type="journal article" date="2005" name="Science">
        <title>The genome of the basidiomycetous yeast and human pathogen Cryptococcus neoformans.</title>
        <authorList>
            <person name="Loftus B.J."/>
            <person name="Fung E."/>
            <person name="Roncaglia P."/>
            <person name="Rowley D."/>
            <person name="Amedeo P."/>
            <person name="Bruno D."/>
            <person name="Vamathevan J."/>
            <person name="Miranda M."/>
            <person name="Anderson I.J."/>
            <person name="Fraser J.A."/>
            <person name="Allen J.E."/>
            <person name="Bosdet I.E."/>
            <person name="Brent M.R."/>
            <person name="Chiu R."/>
            <person name="Doering T.L."/>
            <person name="Donlin M.J."/>
            <person name="D'Souza C.A."/>
            <person name="Fox D.S."/>
            <person name="Grinberg V."/>
            <person name="Fu J."/>
            <person name="Fukushima M."/>
            <person name="Haas B.J."/>
            <person name="Huang J.C."/>
            <person name="Janbon G."/>
            <person name="Jones S.J."/>
            <person name="Koo H.L."/>
            <person name="Krzywinski M.I."/>
            <person name="Kwon-Chung J.K."/>
            <person name="Lengeler K.B."/>
            <person name="Maiti R."/>
            <person name="Marra M.A."/>
            <person name="Marra R.E."/>
            <person name="Mathewson C.A."/>
            <person name="Mitchell T.G."/>
            <person name="Pertea M."/>
            <person name="Riggs F.R."/>
            <person name="Salzberg S.L."/>
            <person name="Schein J.E."/>
            <person name="Shvartsbeyn A."/>
            <person name="Shin H."/>
            <person name="Shumway M."/>
            <person name="Specht C.A."/>
            <person name="Suh B.B."/>
            <person name="Tenney A."/>
            <person name="Utterback T.R."/>
            <person name="Wickes B.L."/>
            <person name="Wortman J.R."/>
            <person name="Wye N.H."/>
            <person name="Kronstad J.W."/>
            <person name="Lodge J.K."/>
            <person name="Heitman J."/>
            <person name="Davis R.W."/>
            <person name="Fraser C.M."/>
            <person name="Hyman R.W."/>
        </authorList>
    </citation>
    <scope>NUCLEOTIDE SEQUENCE [LARGE SCALE GENOMIC DNA]</scope>
    <source>
        <strain evidence="18">JEC21 / ATCC MYA-565</strain>
    </source>
</reference>
<feature type="compositionally biased region" description="Low complexity" evidence="14">
    <location>
        <begin position="423"/>
        <end position="433"/>
    </location>
</feature>
<dbReference type="InterPro" id="IPR000340">
    <property type="entry name" value="Dual-sp_phosphatase_cat-dom"/>
</dbReference>
<dbReference type="Proteomes" id="UP000002149">
    <property type="component" value="Chromosome 1"/>
</dbReference>
<keyword evidence="5" id="KW-0963">Cytoplasm</keyword>
<evidence type="ECO:0000259" key="15">
    <source>
        <dbReference type="PROSITE" id="PS50054"/>
    </source>
</evidence>
<dbReference type="FunFam" id="3.90.190.10:FF:000038">
    <property type="entry name" value="Tyrosine-protein phosphatase CDC14"/>
    <property type="match status" value="1"/>
</dbReference>
<dbReference type="OMA" id="PRITEMW"/>
<dbReference type="GO" id="GO:0000922">
    <property type="term" value="C:spindle pole"/>
    <property type="evidence" value="ECO:0000318"/>
    <property type="project" value="GO_Central"/>
</dbReference>
<dbReference type="EC" id="3.1.3.48" evidence="4"/>
<dbReference type="GO" id="GO:0005816">
    <property type="term" value="C:spindle pole body"/>
    <property type="evidence" value="ECO:0000318"/>
    <property type="project" value="GO_Central"/>
</dbReference>
<feature type="region of interest" description="Disordered" evidence="14">
    <location>
        <begin position="395"/>
        <end position="578"/>
    </location>
</feature>
<evidence type="ECO:0000256" key="2">
    <source>
        <dbReference type="ARBA" id="ARBA00004496"/>
    </source>
</evidence>
<dbReference type="HOGENOM" id="CLU_020804_0_0_1"/>
<dbReference type="SMART" id="SM00404">
    <property type="entry name" value="PTPc_motif"/>
    <property type="match status" value="1"/>
</dbReference>
<dbReference type="InterPro" id="IPR003595">
    <property type="entry name" value="Tyr_Pase_cat"/>
</dbReference>
<dbReference type="PROSITE" id="PS50056">
    <property type="entry name" value="TYR_PHOSPHATASE_2"/>
    <property type="match status" value="1"/>
</dbReference>
<feature type="domain" description="Tyrosine specific protein phosphatases" evidence="16">
    <location>
        <begin position="286"/>
        <end position="352"/>
    </location>
</feature>
<dbReference type="RefSeq" id="XP_566871.1">
    <property type="nucleotide sequence ID" value="XM_566871.2"/>
</dbReference>
<evidence type="ECO:0000256" key="4">
    <source>
        <dbReference type="ARBA" id="ARBA00013064"/>
    </source>
</evidence>
<feature type="compositionally biased region" description="Polar residues" evidence="14">
    <location>
        <begin position="616"/>
        <end position="632"/>
    </location>
</feature>
<dbReference type="Pfam" id="PF14671">
    <property type="entry name" value="DSPn"/>
    <property type="match status" value="1"/>
</dbReference>
<dbReference type="GO" id="GO:0051301">
    <property type="term" value="P:cell division"/>
    <property type="evidence" value="ECO:0007669"/>
    <property type="project" value="UniProtKB-KW"/>
</dbReference>
<evidence type="ECO:0000256" key="12">
    <source>
        <dbReference type="ARBA" id="ARBA00023254"/>
    </source>
</evidence>
<feature type="region of interest" description="Disordered" evidence="14">
    <location>
        <begin position="657"/>
        <end position="692"/>
    </location>
</feature>
<gene>
    <name evidence="17" type="ordered locus">CNA04770</name>
</gene>
<dbReference type="Gene3D" id="3.90.190.10">
    <property type="entry name" value="Protein tyrosine phosphatase superfamily"/>
    <property type="match status" value="2"/>
</dbReference>
<accession>Q5KNZ4</accession>
<dbReference type="KEGG" id="cne:CNA04770"/>
<dbReference type="OrthoDB" id="5632at2759"/>
<evidence type="ECO:0000313" key="17">
    <source>
        <dbReference type="EMBL" id="AAW41052.1"/>
    </source>
</evidence>
<dbReference type="GO" id="GO:0000226">
    <property type="term" value="P:microtubule cytoskeleton organization"/>
    <property type="evidence" value="ECO:0000318"/>
    <property type="project" value="GO_Central"/>
</dbReference>
<dbReference type="Pfam" id="PF00782">
    <property type="entry name" value="DSPc"/>
    <property type="match status" value="1"/>
</dbReference>
<dbReference type="GO" id="GO:0004725">
    <property type="term" value="F:protein tyrosine phosphatase activity"/>
    <property type="evidence" value="ECO:0000318"/>
    <property type="project" value="GO_Central"/>
</dbReference>
<evidence type="ECO:0000256" key="11">
    <source>
        <dbReference type="ARBA" id="ARBA00023242"/>
    </source>
</evidence>
<dbReference type="InterPro" id="IPR020422">
    <property type="entry name" value="TYR_PHOSPHATASE_DUAL_dom"/>
</dbReference>
<keyword evidence="9" id="KW-0378">Hydrolase</keyword>
<sequence>MPSTPTRAFPNEVAVFSNYLVFTTLTLKEVQAHAKTPYGHPGNKRACSLFTLDDDMRYTSFAMDHGPLNLAFTFHACIRIHEKLEKARERGKPVCLYTTTEPKMKSNMILIAALYSLIVDKQPPWNAFRPIAQFEIMPFRDAGSGPMDYGLTVQDILYGVEKAIGNGLLDLSSFDADEYQYYEMVENGDLNILGPFIPFASPTENSWIEGVLQSPSNGHIIHTPVKSKTISHQLRCVLDIFQRENVGLVARLNDELYDRRHFLDMGIEHIEMFFDDGTNPPDDIVREFIRLAEYTIEHKRQKVAVHCKAGLGRTGVLIGAYLVYKYQFTAQEAIGFMRIVRPGMVVGPQQQYMVLNQLKWVGWAARDQALREIAHASCVESNPSMSPPVEIVINPHAGQDIETPTRIRPITRSSKLRPRRSHSSSSLVTTSPRRGGDAVGQPRKPRQLVESTTETEQEELRSSQSRLPPSSPPVVAEVPADQKENEFNPSTVSSLGSIRGTKRSAARPSSGYEHPNSLPRVSLNVPPSNLTRANSNVSIGSEGSVDERAPKRRTGSSPEVEGSGAIVSPVSEPMVTEQVETPVRLTVTKKLRLHIHSSPPTSPPASTPCVPRATPPSVNLAASTEAPSTPTRVPTRAIHEDMSVTASVRRTMPAKKSFLPVRKSVESKSSPVRATTNPATAQSPSLSTRNSGRIANTLNKYEGIAVNSNGNAKNVRTATPASKKLGRGVMKKGVLTPPRITEMWGQLSRIGSSPPADKEKQ</sequence>
<dbReference type="PROSITE" id="PS00383">
    <property type="entry name" value="TYR_PHOSPHATASE_1"/>
    <property type="match status" value="1"/>
</dbReference>
<accession>Q55ZN0</accession>
<dbReference type="SUPFAM" id="SSF52799">
    <property type="entry name" value="(Phosphotyrosine protein) phosphatases II"/>
    <property type="match status" value="2"/>
</dbReference>
<dbReference type="SMART" id="SM00195">
    <property type="entry name" value="DSPc"/>
    <property type="match status" value="1"/>
</dbReference>
<feature type="compositionally biased region" description="Polar residues" evidence="14">
    <location>
        <begin position="667"/>
        <end position="692"/>
    </location>
</feature>
<keyword evidence="6" id="KW-0597">Phosphoprotein</keyword>
<keyword evidence="11" id="KW-0539">Nucleus</keyword>
<keyword evidence="12" id="KW-0469">Meiosis</keyword>
<evidence type="ECO:0000256" key="8">
    <source>
        <dbReference type="ARBA" id="ARBA00022776"/>
    </source>
</evidence>
<comment type="similarity">
    <text evidence="3">Belongs to the protein-tyrosine phosphatase family. Non-receptor class CDC14 subfamily.</text>
</comment>
<dbReference type="InParanoid" id="Q5KNZ4"/>
<dbReference type="GO" id="GO:0005737">
    <property type="term" value="C:cytoplasm"/>
    <property type="evidence" value="ECO:0000318"/>
    <property type="project" value="GO_Central"/>
</dbReference>
<evidence type="ECO:0000256" key="6">
    <source>
        <dbReference type="ARBA" id="ARBA00022553"/>
    </source>
</evidence>
<dbReference type="FunCoup" id="Q5KNZ4">
    <property type="interactions" value="133"/>
</dbReference>
<dbReference type="PANTHER" id="PTHR23339">
    <property type="entry name" value="TYROSINE SPECIFIC PROTEIN PHOSPHATASE AND DUAL SPECIFICITY PROTEIN PHOSPHATASE"/>
    <property type="match status" value="1"/>
</dbReference>
<evidence type="ECO:0000256" key="7">
    <source>
        <dbReference type="ARBA" id="ARBA00022618"/>
    </source>
</evidence>
<dbReference type="InterPro" id="IPR050561">
    <property type="entry name" value="PTP"/>
</dbReference>
<dbReference type="PROSITE" id="PS50054">
    <property type="entry name" value="TYR_PHOSPHATASE_DUAL"/>
    <property type="match status" value="1"/>
</dbReference>
<dbReference type="STRING" id="214684.Q5KNZ4"/>
<evidence type="ECO:0000259" key="16">
    <source>
        <dbReference type="PROSITE" id="PS50056"/>
    </source>
</evidence>
<feature type="compositionally biased region" description="Polar residues" evidence="14">
    <location>
        <begin position="525"/>
        <end position="541"/>
    </location>
</feature>
<keyword evidence="13" id="KW-0131">Cell cycle</keyword>
<dbReference type="GO" id="GO:0005730">
    <property type="term" value="C:nucleolus"/>
    <property type="evidence" value="ECO:0000318"/>
    <property type="project" value="GO_Central"/>
</dbReference>
<evidence type="ECO:0000256" key="14">
    <source>
        <dbReference type="SAM" id="MobiDB-lite"/>
    </source>
</evidence>
<dbReference type="GO" id="GO:0032467">
    <property type="term" value="P:positive regulation of cytokinesis"/>
    <property type="evidence" value="ECO:0000318"/>
    <property type="project" value="GO_Central"/>
</dbReference>